<sequence length="155" mass="16754">MTSTPTPSGERCSIARSLEVLGQKWSMLIVREAFWGRTRFAEFRARLGVAPDVLTDRLGRLVDAGILERRPYRADGEREREEYVLTDAGTALLPVLAAMNAWGDEFRPTGFGSAAVYTDRASGSPVRLAFLDADGVEHDAADVTVVRGPGAASVA</sequence>
<evidence type="ECO:0000259" key="4">
    <source>
        <dbReference type="PROSITE" id="PS51118"/>
    </source>
</evidence>
<dbReference type="AlphaFoldDB" id="A0A4Y9QZ33"/>
<dbReference type="EMBL" id="SPQZ01000004">
    <property type="protein sequence ID" value="TFV96842.1"/>
    <property type="molecule type" value="Genomic_DNA"/>
</dbReference>
<name>A0A4Y9QZ33_9MICO</name>
<gene>
    <name evidence="5" type="ORF">E4M00_12295</name>
</gene>
<reference evidence="5 6" key="1">
    <citation type="journal article" date="2018" name="J. Microbiol.">
        <title>Leifsonia flava sp. nov., a novel actinobacterium isolated from the rhizosphere of Aquilegia viridiflora.</title>
        <authorList>
            <person name="Cai Y."/>
            <person name="Tao W.Z."/>
            <person name="Ma Y.J."/>
            <person name="Cheng J."/>
            <person name="Zhang M.Y."/>
            <person name="Zhang Y.X."/>
        </authorList>
    </citation>
    <scope>NUCLEOTIDE SEQUENCE [LARGE SCALE GENOMIC DNA]</scope>
    <source>
        <strain evidence="5 6">SYP-B2174</strain>
    </source>
</reference>
<dbReference type="InterPro" id="IPR036390">
    <property type="entry name" value="WH_DNA-bd_sf"/>
</dbReference>
<dbReference type="GO" id="GO:0003677">
    <property type="term" value="F:DNA binding"/>
    <property type="evidence" value="ECO:0007669"/>
    <property type="project" value="UniProtKB-KW"/>
</dbReference>
<feature type="domain" description="HTH hxlR-type" evidence="4">
    <location>
        <begin position="12"/>
        <end position="111"/>
    </location>
</feature>
<dbReference type="SUPFAM" id="SSF46785">
    <property type="entry name" value="Winged helix' DNA-binding domain"/>
    <property type="match status" value="1"/>
</dbReference>
<evidence type="ECO:0000256" key="1">
    <source>
        <dbReference type="ARBA" id="ARBA00023015"/>
    </source>
</evidence>
<evidence type="ECO:0000313" key="5">
    <source>
        <dbReference type="EMBL" id="TFV96842.1"/>
    </source>
</evidence>
<proteinExistence type="predicted"/>
<keyword evidence="6" id="KW-1185">Reference proteome</keyword>
<accession>A0A4Y9QZ33</accession>
<dbReference type="Proteomes" id="UP000298127">
    <property type="component" value="Unassembled WGS sequence"/>
</dbReference>
<keyword evidence="3" id="KW-0804">Transcription</keyword>
<dbReference type="Pfam" id="PF01638">
    <property type="entry name" value="HxlR"/>
    <property type="match status" value="1"/>
</dbReference>
<keyword evidence="2" id="KW-0238">DNA-binding</keyword>
<organism evidence="5 6">
    <name type="scientific">Orlajensenia leifsoniae</name>
    <dbReference type="NCBI Taxonomy" id="2561933"/>
    <lineage>
        <taxon>Bacteria</taxon>
        <taxon>Bacillati</taxon>
        <taxon>Actinomycetota</taxon>
        <taxon>Actinomycetes</taxon>
        <taxon>Micrococcales</taxon>
        <taxon>Microbacteriaceae</taxon>
        <taxon>Orlajensenia</taxon>
    </lineage>
</organism>
<dbReference type="RefSeq" id="WP_135120801.1">
    <property type="nucleotide sequence ID" value="NZ_SPQZ01000004.1"/>
</dbReference>
<keyword evidence="1" id="KW-0805">Transcription regulation</keyword>
<dbReference type="InterPro" id="IPR036388">
    <property type="entry name" value="WH-like_DNA-bd_sf"/>
</dbReference>
<dbReference type="PANTHER" id="PTHR33204">
    <property type="entry name" value="TRANSCRIPTIONAL REGULATOR, MARR FAMILY"/>
    <property type="match status" value="1"/>
</dbReference>
<evidence type="ECO:0000256" key="2">
    <source>
        <dbReference type="ARBA" id="ARBA00023125"/>
    </source>
</evidence>
<dbReference type="InterPro" id="IPR002577">
    <property type="entry name" value="HTH_HxlR"/>
</dbReference>
<comment type="caution">
    <text evidence="5">The sequence shown here is derived from an EMBL/GenBank/DDBJ whole genome shotgun (WGS) entry which is preliminary data.</text>
</comment>
<dbReference type="PROSITE" id="PS51118">
    <property type="entry name" value="HTH_HXLR"/>
    <property type="match status" value="1"/>
</dbReference>
<evidence type="ECO:0000313" key="6">
    <source>
        <dbReference type="Proteomes" id="UP000298127"/>
    </source>
</evidence>
<evidence type="ECO:0000256" key="3">
    <source>
        <dbReference type="ARBA" id="ARBA00023163"/>
    </source>
</evidence>
<protein>
    <submittedName>
        <fullName evidence="5">Transcriptional regulator</fullName>
    </submittedName>
</protein>
<dbReference type="Gene3D" id="1.10.10.10">
    <property type="entry name" value="Winged helix-like DNA-binding domain superfamily/Winged helix DNA-binding domain"/>
    <property type="match status" value="1"/>
</dbReference>
<dbReference type="PANTHER" id="PTHR33204:SF18">
    <property type="entry name" value="TRANSCRIPTIONAL REGULATORY PROTEIN"/>
    <property type="match status" value="1"/>
</dbReference>